<gene>
    <name evidence="3" type="ORF">PVMG_00932</name>
</gene>
<feature type="region of interest" description="Disordered" evidence="1">
    <location>
        <begin position="732"/>
        <end position="785"/>
    </location>
</feature>
<reference evidence="3 4" key="1">
    <citation type="submission" date="2011-08" db="EMBL/GenBank/DDBJ databases">
        <title>The Genome Sequence of Plasmodium vivax Mauritania I.</title>
        <authorList>
            <consortium name="The Broad Institute Genome Sequencing Platform"/>
            <consortium name="The Broad Institute Genome Sequencing Center for Infectious Disease"/>
            <person name="Neafsey D."/>
            <person name="Carlton J."/>
            <person name="Barnwell J."/>
            <person name="Collins W."/>
            <person name="Escalante A."/>
            <person name="Mullikin J."/>
            <person name="Saul A."/>
            <person name="Guigo R."/>
            <person name="Camara F."/>
            <person name="Young S.K."/>
            <person name="Zeng Q."/>
            <person name="Gargeya S."/>
            <person name="Fitzgerald M."/>
            <person name="Haas B."/>
            <person name="Abouelleil A."/>
            <person name="Alvarado L."/>
            <person name="Arachchi H.M."/>
            <person name="Berlin A."/>
            <person name="Brown A."/>
            <person name="Chapman S.B."/>
            <person name="Chen Z."/>
            <person name="Dunbar C."/>
            <person name="Freedman E."/>
            <person name="Gearin G."/>
            <person name="Gellesch M."/>
            <person name="Goldberg J."/>
            <person name="Griggs A."/>
            <person name="Gujja S."/>
            <person name="Heiman D."/>
            <person name="Howarth C."/>
            <person name="Larson L."/>
            <person name="Lui A."/>
            <person name="MacDonald P.J.P."/>
            <person name="Montmayeur A."/>
            <person name="Murphy C."/>
            <person name="Neiman D."/>
            <person name="Pearson M."/>
            <person name="Priest M."/>
            <person name="Roberts A."/>
            <person name="Saif S."/>
            <person name="Shea T."/>
            <person name="Shenoy N."/>
            <person name="Sisk P."/>
            <person name="Stolte C."/>
            <person name="Sykes S."/>
            <person name="Wortman J."/>
            <person name="Nusbaum C."/>
            <person name="Birren B."/>
        </authorList>
    </citation>
    <scope>NUCLEOTIDE SEQUENCE [LARGE SCALE GENOMIC DNA]</scope>
    <source>
        <strain evidence="3 4">Mauritania I</strain>
    </source>
</reference>
<dbReference type="EMBL" id="KQ235038">
    <property type="protein sequence ID" value="KMZ93486.1"/>
    <property type="molecule type" value="Genomic_DNA"/>
</dbReference>
<feature type="compositionally biased region" description="Polar residues" evidence="1">
    <location>
        <begin position="111"/>
        <end position="122"/>
    </location>
</feature>
<feature type="compositionally biased region" description="Acidic residues" evidence="1">
    <location>
        <begin position="27"/>
        <end position="36"/>
    </location>
</feature>
<evidence type="ECO:0000313" key="4">
    <source>
        <dbReference type="Proteomes" id="UP000053776"/>
    </source>
</evidence>
<keyword evidence="2" id="KW-1133">Transmembrane helix</keyword>
<feature type="region of interest" description="Disordered" evidence="1">
    <location>
        <begin position="97"/>
        <end position="132"/>
    </location>
</feature>
<feature type="compositionally biased region" description="Basic and acidic residues" evidence="1">
    <location>
        <begin position="1"/>
        <end position="10"/>
    </location>
</feature>
<dbReference type="AlphaFoldDB" id="A0A0J9TEG6"/>
<feature type="compositionally biased region" description="Basic and acidic residues" evidence="1">
    <location>
        <begin position="766"/>
        <end position="776"/>
    </location>
</feature>
<feature type="compositionally biased region" description="Basic and acidic residues" evidence="1">
    <location>
        <begin position="393"/>
        <end position="413"/>
    </location>
</feature>
<keyword evidence="2" id="KW-0812">Transmembrane</keyword>
<feature type="region of interest" description="Disordered" evidence="1">
    <location>
        <begin position="1"/>
        <end position="37"/>
    </location>
</feature>
<dbReference type="Proteomes" id="UP000053776">
    <property type="component" value="Unassembled WGS sequence"/>
</dbReference>
<feature type="region of interest" description="Disordered" evidence="1">
    <location>
        <begin position="673"/>
        <end position="694"/>
    </location>
</feature>
<feature type="compositionally biased region" description="Basic and acidic residues" evidence="1">
    <location>
        <begin position="735"/>
        <end position="744"/>
    </location>
</feature>
<feature type="compositionally biased region" description="Polar residues" evidence="1">
    <location>
        <begin position="756"/>
        <end position="765"/>
    </location>
</feature>
<evidence type="ECO:0000256" key="2">
    <source>
        <dbReference type="SAM" id="Phobius"/>
    </source>
</evidence>
<feature type="transmembrane region" description="Helical" evidence="2">
    <location>
        <begin position="1088"/>
        <end position="1108"/>
    </location>
</feature>
<feature type="compositionally biased region" description="Low complexity" evidence="1">
    <location>
        <begin position="11"/>
        <end position="22"/>
    </location>
</feature>
<evidence type="ECO:0000313" key="3">
    <source>
        <dbReference type="EMBL" id="KMZ93486.1"/>
    </source>
</evidence>
<name>A0A0J9TEG6_PLAVI</name>
<feature type="region of interest" description="Disordered" evidence="1">
    <location>
        <begin position="391"/>
        <end position="413"/>
    </location>
</feature>
<dbReference type="OrthoDB" id="378763at2759"/>
<evidence type="ECO:0000256" key="1">
    <source>
        <dbReference type="SAM" id="MobiDB-lite"/>
    </source>
</evidence>
<keyword evidence="2" id="KW-0472">Membrane</keyword>
<sequence length="1109" mass="124774">MMKKNSKDLKNSSLNLSLLNGEANGGGDDEELEEGVDNMPRKRLAKLISLDRGAGLSQFKRFTRLKTFGRSGGAPYEAACQVEGDTQQLEEVQSAYQGEPPDEYPPYEKPSNTYLGRSNGKINSKGMEKREGSPKVRRKFCSLLEMIGKKKGAINYDVHKKGEAASSTGCTPFRGNGISLNKSGDEGRRCPKRGSGGLPVFTTEVCQSGGKECLYRCENGGGSLKEAQDGAGAKGAEWAYFKQCKRCDGWEGERGPAANRANRVHRSHRSSPGERNDAPPFLENIKQLLNLCDEQMKDLVQISNFEIDLDINSFYFHFVKENSDSCISTYNINHSKNIFDVKQFKAYPNEKITTYKQTSSLNWGTYVCNISLQESCYFCYYTFGDATSIDSDGAPRGDGSRKESNSYGGKEFKGELGDNHLMEELQRLYHPSGGCPNGGLEDTPVDDAKWELNCTWEGPSANREEHPLVSNHVGAYQNGEVALSRRGSEKAVILNDAKRDLTLHTIGDGEEKEEEKEKWADLHFANKSKSNSKGELGLSVEDTTSERSAKGRSGEVDVGSSKMGAFSTVGVASTGEHAPPSDVAIFLSDQSCDYQNGYRFKDNNLGGGSCMLEPGGLHEVTDESVFSGENEKMLSRGKGETSQEEALRNASTMSSSDMWNPDRVEATGSQHWEGSFKENGVGNGHQGNASMRRKSIPRQLLVKLKKMCAGRATAEARNRGVENVQRSANYCRQSSRTEERKGEVPHSGASLWENCTRMNVHSQGNSRREERDEKMGSSHPHYTRGGLNAHIQKEEIKKENHLLTNEYIDNAFDEIYYIQRINADNDSLFLFVRIYQIYIFSKKWNNHSSDGKGSAKCTNGGGTLSDECAQCKTNVSVYVLIVLKNSLLKYIIKKKILNEISSRVDKWKKHIIIKAEHIKDGSVPLCIRMIERNDDVIDYVVKNVAYFFDNYLRDFFHLLVAHVNDFFGLSKNRTLENYFQRSSKRVYHFIQKKKVHLRNVYNDIVRKSEEKKRKKKTTQGIQANQKGYTFCTCLFKRKKEHKTGDSPRTDEYSLRSSIFEPAFYYITSNEVARNYIIYMNHIYFRRILLLYLFVFIVYLVVSSCPAVAL</sequence>
<protein>
    <submittedName>
        <fullName evidence="3">Uncharacterized protein</fullName>
    </submittedName>
</protein>
<feature type="compositionally biased region" description="Basic and acidic residues" evidence="1">
    <location>
        <begin position="544"/>
        <end position="555"/>
    </location>
</feature>
<accession>A0A0J9TEG6</accession>
<feature type="region of interest" description="Disordered" evidence="1">
    <location>
        <begin position="530"/>
        <end position="560"/>
    </location>
</feature>
<feature type="region of interest" description="Disordered" evidence="1">
    <location>
        <begin position="255"/>
        <end position="278"/>
    </location>
</feature>
<organism evidence="3 4">
    <name type="scientific">Plasmodium vivax Mauritania I</name>
    <dbReference type="NCBI Taxonomy" id="1035515"/>
    <lineage>
        <taxon>Eukaryota</taxon>
        <taxon>Sar</taxon>
        <taxon>Alveolata</taxon>
        <taxon>Apicomplexa</taxon>
        <taxon>Aconoidasida</taxon>
        <taxon>Haemosporida</taxon>
        <taxon>Plasmodiidae</taxon>
        <taxon>Plasmodium</taxon>
        <taxon>Plasmodium (Plasmodium)</taxon>
    </lineage>
</organism>
<proteinExistence type="predicted"/>